<proteinExistence type="inferred from homology"/>
<dbReference type="GO" id="GO:0005615">
    <property type="term" value="C:extracellular space"/>
    <property type="evidence" value="ECO:0007669"/>
    <property type="project" value="TreeGrafter"/>
</dbReference>
<dbReference type="Proteomes" id="UP000291343">
    <property type="component" value="Unassembled WGS sequence"/>
</dbReference>
<keyword evidence="8" id="KW-1185">Reference proteome</keyword>
<dbReference type="SMR" id="A0A482XG65"/>
<dbReference type="OrthoDB" id="199913at2759"/>
<evidence type="ECO:0000313" key="8">
    <source>
        <dbReference type="Proteomes" id="UP000291343"/>
    </source>
</evidence>
<dbReference type="InterPro" id="IPR013818">
    <property type="entry name" value="Lipase"/>
</dbReference>
<dbReference type="Gene3D" id="3.40.50.1820">
    <property type="entry name" value="alpha/beta hydrolase"/>
    <property type="match status" value="1"/>
</dbReference>
<dbReference type="STRING" id="195883.A0A482XG65"/>
<dbReference type="EMBL" id="QKKF02011155">
    <property type="protein sequence ID" value="RZF44278.1"/>
    <property type="molecule type" value="Genomic_DNA"/>
</dbReference>
<organism evidence="7 8">
    <name type="scientific">Laodelphax striatellus</name>
    <name type="common">Small brown planthopper</name>
    <name type="synonym">Delphax striatella</name>
    <dbReference type="NCBI Taxonomy" id="195883"/>
    <lineage>
        <taxon>Eukaryota</taxon>
        <taxon>Metazoa</taxon>
        <taxon>Ecdysozoa</taxon>
        <taxon>Arthropoda</taxon>
        <taxon>Hexapoda</taxon>
        <taxon>Insecta</taxon>
        <taxon>Pterygota</taxon>
        <taxon>Neoptera</taxon>
        <taxon>Paraneoptera</taxon>
        <taxon>Hemiptera</taxon>
        <taxon>Auchenorrhyncha</taxon>
        <taxon>Fulgoroidea</taxon>
        <taxon>Delphacidae</taxon>
        <taxon>Criomorphinae</taxon>
        <taxon>Laodelphax</taxon>
    </lineage>
</organism>
<feature type="domain" description="Lipase" evidence="6">
    <location>
        <begin position="65"/>
        <end position="332"/>
    </location>
</feature>
<accession>A0A482XG65</accession>
<comment type="similarity">
    <text evidence="2 4">Belongs to the AB hydrolase superfamily. Lipase family.</text>
</comment>
<keyword evidence="5" id="KW-0732">Signal</keyword>
<dbReference type="GO" id="GO:0016298">
    <property type="term" value="F:lipase activity"/>
    <property type="evidence" value="ECO:0007669"/>
    <property type="project" value="InterPro"/>
</dbReference>
<dbReference type="InterPro" id="IPR029058">
    <property type="entry name" value="AB_hydrolase_fold"/>
</dbReference>
<feature type="chain" id="PRO_5019744097" description="Lipase domain-containing protein" evidence="5">
    <location>
        <begin position="19"/>
        <end position="351"/>
    </location>
</feature>
<comment type="caution">
    <text evidence="7">The sequence shown here is derived from an EMBL/GenBank/DDBJ whole genome shotgun (WGS) entry which is preliminary data.</text>
</comment>
<sequence>MLELFSVLLFISHHFAYAEYNELALDTSAEFIEDFYLKDLRRQLMTDEDTVLERCLSIYDPGEWVQFMLYTRESATVYEELFLGNLTSIEDSKFDKTKETKIVVHGWLSKVHMRFTRDIRKAFLEAKDCNVISVDWPSMTEYTIARFSVGSVAAKLSQFLSFLINEAGVDPQSIHLLGHSLGAHISGIAGRSLQNVTLPRITGFDPSGVFFSSKPEYRIDASDADFVDIIHTCGHWLGYYDPIGHVDFYPNGGLPIQPGCGFDLGYCSHCRSYLLYIETITSDEPGFLAAKCDSNSDFNSGKCCSDITQMGENADRKARGIYFLYTGDQSPYGLGNQSIPAQCWDQADTIS</sequence>
<dbReference type="GO" id="GO:0016042">
    <property type="term" value="P:lipid catabolic process"/>
    <property type="evidence" value="ECO:0007669"/>
    <property type="project" value="TreeGrafter"/>
</dbReference>
<evidence type="ECO:0000313" key="7">
    <source>
        <dbReference type="EMBL" id="RZF44278.1"/>
    </source>
</evidence>
<dbReference type="PANTHER" id="PTHR11610">
    <property type="entry name" value="LIPASE"/>
    <property type="match status" value="1"/>
</dbReference>
<reference evidence="7 8" key="1">
    <citation type="journal article" date="2017" name="Gigascience">
        <title>Genome sequence of the small brown planthopper, Laodelphax striatellus.</title>
        <authorList>
            <person name="Zhu J."/>
            <person name="Jiang F."/>
            <person name="Wang X."/>
            <person name="Yang P."/>
            <person name="Bao Y."/>
            <person name="Zhao W."/>
            <person name="Wang W."/>
            <person name="Lu H."/>
            <person name="Wang Q."/>
            <person name="Cui N."/>
            <person name="Li J."/>
            <person name="Chen X."/>
            <person name="Luo L."/>
            <person name="Yu J."/>
            <person name="Kang L."/>
            <person name="Cui F."/>
        </authorList>
    </citation>
    <scope>NUCLEOTIDE SEQUENCE [LARGE SCALE GENOMIC DNA]</scope>
    <source>
        <strain evidence="7">Lst14</strain>
    </source>
</reference>
<dbReference type="InterPro" id="IPR033906">
    <property type="entry name" value="Lipase_N"/>
</dbReference>
<protein>
    <recommendedName>
        <fullName evidence="6">Lipase domain-containing protein</fullName>
    </recommendedName>
</protein>
<evidence type="ECO:0000256" key="1">
    <source>
        <dbReference type="ARBA" id="ARBA00004613"/>
    </source>
</evidence>
<dbReference type="PANTHER" id="PTHR11610:SF190">
    <property type="entry name" value="VITELLOGENIN-3-LIKE PROTEIN"/>
    <property type="match status" value="1"/>
</dbReference>
<keyword evidence="3" id="KW-0964">Secreted</keyword>
<evidence type="ECO:0000256" key="3">
    <source>
        <dbReference type="ARBA" id="ARBA00022525"/>
    </source>
</evidence>
<dbReference type="Pfam" id="PF00151">
    <property type="entry name" value="Lipase"/>
    <property type="match status" value="1"/>
</dbReference>
<evidence type="ECO:0000256" key="4">
    <source>
        <dbReference type="RuleBase" id="RU004262"/>
    </source>
</evidence>
<comment type="subcellular location">
    <subcellularLocation>
        <location evidence="1">Secreted</location>
    </subcellularLocation>
</comment>
<dbReference type="InParanoid" id="A0A482XG65"/>
<dbReference type="CDD" id="cd00707">
    <property type="entry name" value="Pancreat_lipase_like"/>
    <property type="match status" value="1"/>
</dbReference>
<evidence type="ECO:0000256" key="2">
    <source>
        <dbReference type="ARBA" id="ARBA00010701"/>
    </source>
</evidence>
<dbReference type="PRINTS" id="PR00821">
    <property type="entry name" value="TAGLIPASE"/>
</dbReference>
<name>A0A482XG65_LAOST</name>
<gene>
    <name evidence="7" type="ORF">LSTR_LSTR006828</name>
</gene>
<dbReference type="InterPro" id="IPR000734">
    <property type="entry name" value="TAG_lipase"/>
</dbReference>
<evidence type="ECO:0000259" key="6">
    <source>
        <dbReference type="Pfam" id="PF00151"/>
    </source>
</evidence>
<dbReference type="AlphaFoldDB" id="A0A482XG65"/>
<dbReference type="SUPFAM" id="SSF53474">
    <property type="entry name" value="alpha/beta-Hydrolases"/>
    <property type="match status" value="1"/>
</dbReference>
<feature type="signal peptide" evidence="5">
    <location>
        <begin position="1"/>
        <end position="18"/>
    </location>
</feature>
<evidence type="ECO:0000256" key="5">
    <source>
        <dbReference type="SAM" id="SignalP"/>
    </source>
</evidence>